<comment type="similarity">
    <text evidence="2 8">Belongs to the zinc-containing alcohol dehydrogenase family.</text>
</comment>
<dbReference type="Pfam" id="PF08240">
    <property type="entry name" value="ADH_N"/>
    <property type="match status" value="1"/>
</dbReference>
<dbReference type="FunFam" id="3.90.180.10:FF:000018">
    <property type="entry name" value="NAD(P)-dependent alcohol dehydrogenase"/>
    <property type="match status" value="1"/>
</dbReference>
<evidence type="ECO:0000256" key="7">
    <source>
        <dbReference type="ARBA" id="ARBA00024074"/>
    </source>
</evidence>
<dbReference type="FunFam" id="3.40.50.720:FF:000022">
    <property type="entry name" value="Cinnamyl alcohol dehydrogenase"/>
    <property type="match status" value="1"/>
</dbReference>
<evidence type="ECO:0000259" key="9">
    <source>
        <dbReference type="SMART" id="SM00829"/>
    </source>
</evidence>
<evidence type="ECO:0000256" key="1">
    <source>
        <dbReference type="ARBA" id="ARBA00001947"/>
    </source>
</evidence>
<dbReference type="EMBL" id="CP036273">
    <property type="protein sequence ID" value="QDU22888.1"/>
    <property type="molecule type" value="Genomic_DNA"/>
</dbReference>
<evidence type="ECO:0000256" key="3">
    <source>
        <dbReference type="ARBA" id="ARBA00022723"/>
    </source>
</evidence>
<dbReference type="SUPFAM" id="SSF50129">
    <property type="entry name" value="GroES-like"/>
    <property type="match status" value="1"/>
</dbReference>
<dbReference type="Gene3D" id="3.40.50.720">
    <property type="entry name" value="NAD(P)-binding Rossmann-like Domain"/>
    <property type="match status" value="1"/>
</dbReference>
<dbReference type="OrthoDB" id="9806940at2"/>
<dbReference type="SMART" id="SM00829">
    <property type="entry name" value="PKS_ER"/>
    <property type="match status" value="1"/>
</dbReference>
<dbReference type="InterPro" id="IPR029752">
    <property type="entry name" value="D-isomer_DH_CS1"/>
</dbReference>
<dbReference type="Proteomes" id="UP000319576">
    <property type="component" value="Chromosome"/>
</dbReference>
<organism evidence="10 11">
    <name type="scientific">Urbifossiella limnaea</name>
    <dbReference type="NCBI Taxonomy" id="2528023"/>
    <lineage>
        <taxon>Bacteria</taxon>
        <taxon>Pseudomonadati</taxon>
        <taxon>Planctomycetota</taxon>
        <taxon>Planctomycetia</taxon>
        <taxon>Gemmatales</taxon>
        <taxon>Gemmataceae</taxon>
        <taxon>Urbifossiella</taxon>
    </lineage>
</organism>
<evidence type="ECO:0000256" key="2">
    <source>
        <dbReference type="ARBA" id="ARBA00008072"/>
    </source>
</evidence>
<evidence type="ECO:0000256" key="8">
    <source>
        <dbReference type="RuleBase" id="RU361277"/>
    </source>
</evidence>
<dbReference type="GO" id="GO:0008106">
    <property type="term" value="F:alcohol dehydrogenase (NADP+) activity"/>
    <property type="evidence" value="ECO:0007669"/>
    <property type="project" value="UniProtKB-EC"/>
</dbReference>
<dbReference type="SUPFAM" id="SSF51735">
    <property type="entry name" value="NAD(P)-binding Rossmann-fold domains"/>
    <property type="match status" value="1"/>
</dbReference>
<feature type="domain" description="Enoyl reductase (ER)" evidence="9">
    <location>
        <begin position="13"/>
        <end position="332"/>
    </location>
</feature>
<dbReference type="PANTHER" id="PTHR42683">
    <property type="entry name" value="ALDEHYDE REDUCTASE"/>
    <property type="match status" value="1"/>
</dbReference>
<dbReference type="PROSITE" id="PS00065">
    <property type="entry name" value="D_2_HYDROXYACID_DH_1"/>
    <property type="match status" value="1"/>
</dbReference>
<proteinExistence type="inferred from homology"/>
<evidence type="ECO:0000313" key="10">
    <source>
        <dbReference type="EMBL" id="QDU22888.1"/>
    </source>
</evidence>
<evidence type="ECO:0000256" key="4">
    <source>
        <dbReference type="ARBA" id="ARBA00022833"/>
    </source>
</evidence>
<dbReference type="Gene3D" id="3.90.180.10">
    <property type="entry name" value="Medium-chain alcohol dehydrogenases, catalytic domain"/>
    <property type="match status" value="1"/>
</dbReference>
<evidence type="ECO:0000256" key="6">
    <source>
        <dbReference type="ARBA" id="ARBA00023002"/>
    </source>
</evidence>
<dbReference type="KEGG" id="uli:ETAA1_48770"/>
<dbReference type="EC" id="1.1.1.2" evidence="7"/>
<dbReference type="InterPro" id="IPR036291">
    <property type="entry name" value="NAD(P)-bd_dom_sf"/>
</dbReference>
<sequence>MPTRAYAATAAKGALSPFEFEPGPIGPGQVDVAVSHCGICHSDLSMLDNDWGMTQYPLVPGHEAVGTVRAVGAGVTTHKPGDRVGLGWFSHSCLTCRPCMSGDHNLCATAEQTIVGRHGAFADTVRAHAEWVVPLPEGLDPATAGPLFCGGITAFNPFVQFDVRPTHRVGVVGIGGLGHLAVQFAAKWGCEVFAFSSNPEKADEAKRLGAHHVVGSKDDAALGKLAGKLDFMLVTVNVALNWPAYVAALAPRGRLHFVGAVLEPVPVAVFPMLTGQKSLSGSPLGSPVTTADLLAFCARHKIGPVTETFPLSKVNDALAHLRAGKARYRIVLANDLPA</sequence>
<dbReference type="InterPro" id="IPR013154">
    <property type="entry name" value="ADH-like_N"/>
</dbReference>
<evidence type="ECO:0000313" key="11">
    <source>
        <dbReference type="Proteomes" id="UP000319576"/>
    </source>
</evidence>
<reference evidence="10 11" key="1">
    <citation type="submission" date="2019-02" db="EMBL/GenBank/DDBJ databases">
        <title>Deep-cultivation of Planctomycetes and their phenomic and genomic characterization uncovers novel biology.</title>
        <authorList>
            <person name="Wiegand S."/>
            <person name="Jogler M."/>
            <person name="Boedeker C."/>
            <person name="Pinto D."/>
            <person name="Vollmers J."/>
            <person name="Rivas-Marin E."/>
            <person name="Kohn T."/>
            <person name="Peeters S.H."/>
            <person name="Heuer A."/>
            <person name="Rast P."/>
            <person name="Oberbeckmann S."/>
            <person name="Bunk B."/>
            <person name="Jeske O."/>
            <person name="Meyerdierks A."/>
            <person name="Storesund J.E."/>
            <person name="Kallscheuer N."/>
            <person name="Luecker S."/>
            <person name="Lage O.M."/>
            <person name="Pohl T."/>
            <person name="Merkel B.J."/>
            <person name="Hornburger P."/>
            <person name="Mueller R.-W."/>
            <person name="Bruemmer F."/>
            <person name="Labrenz M."/>
            <person name="Spormann A.M."/>
            <person name="Op den Camp H."/>
            <person name="Overmann J."/>
            <person name="Amann R."/>
            <person name="Jetten M.S.M."/>
            <person name="Mascher T."/>
            <person name="Medema M.H."/>
            <person name="Devos D.P."/>
            <person name="Kaster A.-K."/>
            <person name="Ovreas L."/>
            <person name="Rohde M."/>
            <person name="Galperin M.Y."/>
            <person name="Jogler C."/>
        </authorList>
    </citation>
    <scope>NUCLEOTIDE SEQUENCE [LARGE SCALE GENOMIC DNA]</scope>
    <source>
        <strain evidence="10 11">ETA_A1</strain>
    </source>
</reference>
<comment type="cofactor">
    <cofactor evidence="1 8">
        <name>Zn(2+)</name>
        <dbReference type="ChEBI" id="CHEBI:29105"/>
    </cofactor>
</comment>
<dbReference type="GO" id="GO:0008270">
    <property type="term" value="F:zinc ion binding"/>
    <property type="evidence" value="ECO:0007669"/>
    <property type="project" value="InterPro"/>
</dbReference>
<name>A0A517XZJ9_9BACT</name>
<dbReference type="InterPro" id="IPR011032">
    <property type="entry name" value="GroES-like_sf"/>
</dbReference>
<keyword evidence="5" id="KW-0521">NADP</keyword>
<dbReference type="InterPro" id="IPR047109">
    <property type="entry name" value="CAD-like"/>
</dbReference>
<dbReference type="AlphaFoldDB" id="A0A517XZJ9"/>
<protein>
    <recommendedName>
        <fullName evidence="7">alcohol dehydrogenase (NADP(+))</fullName>
        <ecNumber evidence="7">1.1.1.2</ecNumber>
    </recommendedName>
</protein>
<dbReference type="PROSITE" id="PS00059">
    <property type="entry name" value="ADH_ZINC"/>
    <property type="match status" value="1"/>
</dbReference>
<dbReference type="Pfam" id="PF00107">
    <property type="entry name" value="ADH_zinc_N"/>
    <property type="match status" value="1"/>
</dbReference>
<keyword evidence="3 8" id="KW-0479">Metal-binding</keyword>
<dbReference type="InterPro" id="IPR020843">
    <property type="entry name" value="ER"/>
</dbReference>
<evidence type="ECO:0000256" key="5">
    <source>
        <dbReference type="ARBA" id="ARBA00022857"/>
    </source>
</evidence>
<dbReference type="InterPro" id="IPR002328">
    <property type="entry name" value="ADH_Zn_CS"/>
</dbReference>
<dbReference type="CDD" id="cd05283">
    <property type="entry name" value="CAD1"/>
    <property type="match status" value="1"/>
</dbReference>
<dbReference type="RefSeq" id="WP_145243000.1">
    <property type="nucleotide sequence ID" value="NZ_CP036273.1"/>
</dbReference>
<keyword evidence="6 10" id="KW-0560">Oxidoreductase</keyword>
<keyword evidence="4 8" id="KW-0862">Zinc</keyword>
<keyword evidence="11" id="KW-1185">Reference proteome</keyword>
<gene>
    <name evidence="10" type="primary">ahr</name>
    <name evidence="10" type="ORF">ETAA1_48770</name>
</gene>
<accession>A0A517XZJ9</accession>
<dbReference type="InterPro" id="IPR013149">
    <property type="entry name" value="ADH-like_C"/>
</dbReference>